<dbReference type="Pfam" id="PF00535">
    <property type="entry name" value="Glycos_transf_2"/>
    <property type="match status" value="1"/>
</dbReference>
<proteinExistence type="predicted"/>
<name>A0ABR8ZG93_9FLAO</name>
<evidence type="ECO:0000313" key="3">
    <source>
        <dbReference type="Proteomes" id="UP000637299"/>
    </source>
</evidence>
<dbReference type="InterPro" id="IPR029044">
    <property type="entry name" value="Nucleotide-diphossugar_trans"/>
</dbReference>
<accession>A0ABR8ZG93</accession>
<gene>
    <name evidence="2" type="ORF">IC610_18025</name>
</gene>
<protein>
    <submittedName>
        <fullName evidence="2">Glycosyltransferase</fullName>
    </submittedName>
</protein>
<keyword evidence="3" id="KW-1185">Reference proteome</keyword>
<evidence type="ECO:0000259" key="1">
    <source>
        <dbReference type="Pfam" id="PF00535"/>
    </source>
</evidence>
<dbReference type="Gene3D" id="3.90.550.10">
    <property type="entry name" value="Spore Coat Polysaccharide Biosynthesis Protein SpsA, Chain A"/>
    <property type="match status" value="1"/>
</dbReference>
<feature type="domain" description="Glycosyltransferase 2-like" evidence="1">
    <location>
        <begin position="4"/>
        <end position="170"/>
    </location>
</feature>
<dbReference type="RefSeq" id="WP_191738086.1">
    <property type="nucleotide sequence ID" value="NZ_JACYFS010000008.1"/>
</dbReference>
<reference evidence="2 3" key="1">
    <citation type="submission" date="2020-09" db="EMBL/GenBank/DDBJ databases">
        <title>Genome seq and assembly of Chryseobacterium sp.</title>
        <authorList>
            <person name="Chhetri G."/>
        </authorList>
    </citation>
    <scope>NUCLEOTIDE SEQUENCE [LARGE SCALE GENOMIC DNA]</scope>
    <source>
        <strain evidence="2 3">GCR10</strain>
    </source>
</reference>
<organism evidence="2 3">
    <name type="scientific">Chryseobacterium caseinilyticum</name>
    <dbReference type="NCBI Taxonomy" id="2771428"/>
    <lineage>
        <taxon>Bacteria</taxon>
        <taxon>Pseudomonadati</taxon>
        <taxon>Bacteroidota</taxon>
        <taxon>Flavobacteriia</taxon>
        <taxon>Flavobacteriales</taxon>
        <taxon>Weeksellaceae</taxon>
        <taxon>Chryseobacterium group</taxon>
        <taxon>Chryseobacterium</taxon>
    </lineage>
</organism>
<dbReference type="PANTHER" id="PTHR22916">
    <property type="entry name" value="GLYCOSYLTRANSFERASE"/>
    <property type="match status" value="1"/>
</dbReference>
<sequence length="310" mass="36062">MDVSICITTYNHGKYIEECLMSIFAQDFSGTCEIIIGNDNSSDNTEDIIRQIMETHPKGGTIRYFKNNPNLGYVKNTLFTFSQAKGKYIAVLDGDDYWIDRFKLQKQFDLLENNPDLSAAGTNSKVVYEDVDIESHNYSDRPERILKKDDLTDLSIFQTSTFFFRKEILQPDFPTDIISADRGLYLLAGCHGDVKFLSEETAVYRQFQGSISKNVPYEVMKKDFAIVPFILKQGSGYRRSKLMAYFYYTLMTYPKKVSKTNFYRAAAGYAFYNIFSKFTLRPFRLYNIVRWTRHTVMQKYEIKKGNNSFI</sequence>
<dbReference type="InterPro" id="IPR001173">
    <property type="entry name" value="Glyco_trans_2-like"/>
</dbReference>
<evidence type="ECO:0000313" key="2">
    <source>
        <dbReference type="EMBL" id="MBD8084309.1"/>
    </source>
</evidence>
<dbReference type="Proteomes" id="UP000637299">
    <property type="component" value="Unassembled WGS sequence"/>
</dbReference>
<comment type="caution">
    <text evidence="2">The sequence shown here is derived from an EMBL/GenBank/DDBJ whole genome shotgun (WGS) entry which is preliminary data.</text>
</comment>
<dbReference type="PANTHER" id="PTHR22916:SF3">
    <property type="entry name" value="UDP-GLCNAC:BETAGAL BETA-1,3-N-ACETYLGLUCOSAMINYLTRANSFERASE-LIKE PROTEIN 1"/>
    <property type="match status" value="1"/>
</dbReference>
<dbReference type="EMBL" id="JACYFS010000008">
    <property type="protein sequence ID" value="MBD8084309.1"/>
    <property type="molecule type" value="Genomic_DNA"/>
</dbReference>
<dbReference type="SUPFAM" id="SSF53448">
    <property type="entry name" value="Nucleotide-diphospho-sugar transferases"/>
    <property type="match status" value="1"/>
</dbReference>